<accession>A0A2L2BSM6</accession>
<keyword evidence="2" id="KW-1185">Reference proteome</keyword>
<dbReference type="KEGG" id="psai:C3B54_111743"/>
<reference evidence="1 2" key="1">
    <citation type="submission" date="2018-02" db="EMBL/GenBank/DDBJ databases">
        <title>Complete genome of the streamlined marine actinobacterium Pontimonas salivibrio CL-TW6 adapted to coastal planktonic lifestype.</title>
        <authorList>
            <person name="Cho B.C."/>
            <person name="Hardies S.C."/>
            <person name="Jang G.I."/>
            <person name="Hwang C.Y."/>
        </authorList>
    </citation>
    <scope>NUCLEOTIDE SEQUENCE [LARGE SCALE GENOMIC DNA]</scope>
    <source>
        <strain evidence="1 2">CL-TW6</strain>
    </source>
</reference>
<evidence type="ECO:0000313" key="1">
    <source>
        <dbReference type="EMBL" id="AVG24669.1"/>
    </source>
</evidence>
<organism evidence="1 2">
    <name type="scientific">Pontimonas salivibrio</name>
    <dbReference type="NCBI Taxonomy" id="1159327"/>
    <lineage>
        <taxon>Bacteria</taxon>
        <taxon>Bacillati</taxon>
        <taxon>Actinomycetota</taxon>
        <taxon>Actinomycetes</taxon>
        <taxon>Micrococcales</taxon>
        <taxon>Microbacteriaceae</taxon>
        <taxon>Pontimonas</taxon>
    </lineage>
</organism>
<name>A0A2L2BSM6_9MICO</name>
<dbReference type="Proteomes" id="UP000243077">
    <property type="component" value="Chromosome"/>
</dbReference>
<sequence>MKLQTSRLSGLPVNSSIVDRVDADQPTLFRKNTSVSNATTANTVRIASQAMPALHRWS</sequence>
<dbReference type="EMBL" id="CP026923">
    <property type="protein sequence ID" value="AVG24669.1"/>
    <property type="molecule type" value="Genomic_DNA"/>
</dbReference>
<protein>
    <submittedName>
        <fullName evidence="1">Uncharacterized protein</fullName>
    </submittedName>
</protein>
<gene>
    <name evidence="1" type="ORF">C3B54_111743</name>
</gene>
<dbReference type="AlphaFoldDB" id="A0A2L2BSM6"/>
<proteinExistence type="predicted"/>
<evidence type="ECO:0000313" key="2">
    <source>
        <dbReference type="Proteomes" id="UP000243077"/>
    </source>
</evidence>